<dbReference type="OrthoDB" id="73875at2759"/>
<gene>
    <name evidence="1" type="ORF">PCANC_07138</name>
</gene>
<accession>A0A2N5VIP9</accession>
<dbReference type="Gene3D" id="3.20.20.80">
    <property type="entry name" value="Glycosidases"/>
    <property type="match status" value="1"/>
</dbReference>
<comment type="caution">
    <text evidence="1">The sequence shown here is derived from an EMBL/GenBank/DDBJ whole genome shotgun (WGS) entry which is preliminary data.</text>
</comment>
<proteinExistence type="predicted"/>
<protein>
    <submittedName>
        <fullName evidence="1">Uncharacterized protein</fullName>
    </submittedName>
</protein>
<keyword evidence="2" id="KW-1185">Reference proteome</keyword>
<evidence type="ECO:0000313" key="1">
    <source>
        <dbReference type="EMBL" id="PLW49877.1"/>
    </source>
</evidence>
<dbReference type="Proteomes" id="UP000235388">
    <property type="component" value="Unassembled WGS sequence"/>
</dbReference>
<sequence>MAYDVYGSSFSKLAGPNSPLYSTCSEPTKKYSVAQTIKQMDINGYPLPPASPRYSSYGYAYTAVKLEDNAESPIRSTRSDQFAVSTSCRYCA</sequence>
<dbReference type="STRING" id="200324.A0A2N5VIP9"/>
<dbReference type="AlphaFoldDB" id="A0A2N5VIP9"/>
<organism evidence="1 2">
    <name type="scientific">Puccinia coronata f. sp. avenae</name>
    <dbReference type="NCBI Taxonomy" id="200324"/>
    <lineage>
        <taxon>Eukaryota</taxon>
        <taxon>Fungi</taxon>
        <taxon>Dikarya</taxon>
        <taxon>Basidiomycota</taxon>
        <taxon>Pucciniomycotina</taxon>
        <taxon>Pucciniomycetes</taxon>
        <taxon>Pucciniales</taxon>
        <taxon>Pucciniaceae</taxon>
        <taxon>Puccinia</taxon>
    </lineage>
</organism>
<name>A0A2N5VIP9_9BASI</name>
<dbReference type="EMBL" id="PGCJ01000093">
    <property type="protein sequence ID" value="PLW49877.1"/>
    <property type="molecule type" value="Genomic_DNA"/>
</dbReference>
<evidence type="ECO:0000313" key="2">
    <source>
        <dbReference type="Proteomes" id="UP000235388"/>
    </source>
</evidence>
<reference evidence="1 2" key="1">
    <citation type="submission" date="2017-11" db="EMBL/GenBank/DDBJ databases">
        <title>De novo assembly and phasing of dikaryotic genomes from two isolates of Puccinia coronata f. sp. avenae, the causal agent of oat crown rust.</title>
        <authorList>
            <person name="Miller M.E."/>
            <person name="Zhang Y."/>
            <person name="Omidvar V."/>
            <person name="Sperschneider J."/>
            <person name="Schwessinger B."/>
            <person name="Raley C."/>
            <person name="Palmer J.M."/>
            <person name="Garnica D."/>
            <person name="Upadhyaya N."/>
            <person name="Rathjen J."/>
            <person name="Taylor J.M."/>
            <person name="Park R.F."/>
            <person name="Dodds P.N."/>
            <person name="Hirsch C.D."/>
            <person name="Kianian S.F."/>
            <person name="Figueroa M."/>
        </authorList>
    </citation>
    <scope>NUCLEOTIDE SEQUENCE [LARGE SCALE GENOMIC DNA]</scope>
    <source>
        <strain evidence="1">12NC29</strain>
    </source>
</reference>